<sequence>MKLLDNATLNEVSNIISSHANDCSIDLKLESYSTKMVSTDKKSWKKNMSNPASEYQAISVPEDTFSSSLTTLSPFGTYTRRFRHYSERSLSGSDNDTDENVTQNFAGTVSRKVLFNLNQTLNTAFCDYDFSYRTASSYLYYPNFEQVKEIVDKHLSATVDSYSNKLHINLWGAIEEEICPSKCNIYSYITSNESDPFNEDGVMWSLNFLFFNKTLRRILLFSVRAIHQNSSEEESEDVEYVMDYQD</sequence>
<dbReference type="Proteomes" id="UP000887580">
    <property type="component" value="Unplaced"/>
</dbReference>
<protein>
    <submittedName>
        <fullName evidence="2">Repressor of RNA polymerase III transcription MAF1</fullName>
    </submittedName>
</protein>
<reference evidence="2" key="1">
    <citation type="submission" date="2022-11" db="UniProtKB">
        <authorList>
            <consortium name="WormBaseParasite"/>
        </authorList>
    </citation>
    <scope>IDENTIFICATION</scope>
</reference>
<name>A0AC35GVH0_9BILA</name>
<evidence type="ECO:0000313" key="1">
    <source>
        <dbReference type="Proteomes" id="UP000887580"/>
    </source>
</evidence>
<proteinExistence type="predicted"/>
<evidence type="ECO:0000313" key="2">
    <source>
        <dbReference type="WBParaSite" id="PS1159_v2.g87.t1"/>
    </source>
</evidence>
<organism evidence="1 2">
    <name type="scientific">Panagrolaimus sp. PS1159</name>
    <dbReference type="NCBI Taxonomy" id="55785"/>
    <lineage>
        <taxon>Eukaryota</taxon>
        <taxon>Metazoa</taxon>
        <taxon>Ecdysozoa</taxon>
        <taxon>Nematoda</taxon>
        <taxon>Chromadorea</taxon>
        <taxon>Rhabditida</taxon>
        <taxon>Tylenchina</taxon>
        <taxon>Panagrolaimomorpha</taxon>
        <taxon>Panagrolaimoidea</taxon>
        <taxon>Panagrolaimidae</taxon>
        <taxon>Panagrolaimus</taxon>
    </lineage>
</organism>
<dbReference type="WBParaSite" id="PS1159_v2.g87.t1">
    <property type="protein sequence ID" value="PS1159_v2.g87.t1"/>
    <property type="gene ID" value="PS1159_v2.g87"/>
</dbReference>
<accession>A0AC35GVH0</accession>